<evidence type="ECO:0000256" key="9">
    <source>
        <dbReference type="SAM" id="MobiDB-lite"/>
    </source>
</evidence>
<evidence type="ECO:0000256" key="2">
    <source>
        <dbReference type="ARBA" id="ARBA00022679"/>
    </source>
</evidence>
<keyword evidence="3" id="KW-0547">Nucleotide-binding</keyword>
<dbReference type="GO" id="GO:0005737">
    <property type="term" value="C:cytoplasm"/>
    <property type="evidence" value="ECO:0007669"/>
    <property type="project" value="TreeGrafter"/>
</dbReference>
<dbReference type="Gene3D" id="3.30.470.160">
    <property type="entry name" value="Inositol polyphosphate kinase"/>
    <property type="match status" value="1"/>
</dbReference>
<feature type="compositionally biased region" description="Basic and acidic residues" evidence="9">
    <location>
        <begin position="308"/>
        <end position="332"/>
    </location>
</feature>
<dbReference type="EMBL" id="GALX01004208">
    <property type="protein sequence ID" value="JAB64258.1"/>
    <property type="molecule type" value="Transcribed_RNA"/>
</dbReference>
<dbReference type="EC" id="2.7.-.-" evidence="8"/>
<dbReference type="PANTHER" id="PTHR12400">
    <property type="entry name" value="INOSITOL POLYPHOSPHATE KINASE"/>
    <property type="match status" value="1"/>
</dbReference>
<dbReference type="GO" id="GO:0032958">
    <property type="term" value="P:inositol phosphate biosynthetic process"/>
    <property type="evidence" value="ECO:0007669"/>
    <property type="project" value="InterPro"/>
</dbReference>
<dbReference type="GO" id="GO:0047326">
    <property type="term" value="F:inositol-1,3,4,6-tetrakisphosphate 5-kinase activity"/>
    <property type="evidence" value="ECO:0007669"/>
    <property type="project" value="RHEA"/>
</dbReference>
<evidence type="ECO:0000256" key="8">
    <source>
        <dbReference type="RuleBase" id="RU363090"/>
    </source>
</evidence>
<evidence type="ECO:0000256" key="3">
    <source>
        <dbReference type="ARBA" id="ARBA00022741"/>
    </source>
</evidence>
<proteinExistence type="inferred from homology"/>
<name>V5GVJ9_ANOGL</name>
<dbReference type="Pfam" id="PF03770">
    <property type="entry name" value="IPK"/>
    <property type="match status" value="1"/>
</dbReference>
<organism evidence="10">
    <name type="scientific">Anoplophora glabripennis</name>
    <name type="common">Asian longhorn beetle</name>
    <name type="synonym">Anoplophora nobilis</name>
    <dbReference type="NCBI Taxonomy" id="217634"/>
    <lineage>
        <taxon>Eukaryota</taxon>
        <taxon>Metazoa</taxon>
        <taxon>Ecdysozoa</taxon>
        <taxon>Arthropoda</taxon>
        <taxon>Hexapoda</taxon>
        <taxon>Insecta</taxon>
        <taxon>Pterygota</taxon>
        <taxon>Neoptera</taxon>
        <taxon>Endopterygota</taxon>
        <taxon>Coleoptera</taxon>
        <taxon>Polyphaga</taxon>
        <taxon>Cucujiformia</taxon>
        <taxon>Chrysomeloidea</taxon>
        <taxon>Cerambycidae</taxon>
        <taxon>Lamiinae</taxon>
        <taxon>Lamiini</taxon>
        <taxon>Anoplophora</taxon>
    </lineage>
</organism>
<keyword evidence="5" id="KW-0067">ATP-binding</keyword>
<dbReference type="GO" id="GO:0005524">
    <property type="term" value="F:ATP binding"/>
    <property type="evidence" value="ECO:0007669"/>
    <property type="project" value="UniProtKB-KW"/>
</dbReference>
<comment type="similarity">
    <text evidence="1 8">Belongs to the inositol phosphokinase (IPK) family.</text>
</comment>
<evidence type="ECO:0000256" key="4">
    <source>
        <dbReference type="ARBA" id="ARBA00022777"/>
    </source>
</evidence>
<dbReference type="SUPFAM" id="SSF56104">
    <property type="entry name" value="SAICAR synthase-like"/>
    <property type="match status" value="1"/>
</dbReference>
<protein>
    <recommendedName>
        <fullName evidence="8">Kinase</fullName>
        <ecNumber evidence="8">2.7.-.-</ecNumber>
    </recommendedName>
</protein>
<gene>
    <name evidence="10" type="primary">IPMK</name>
</gene>
<comment type="catalytic activity">
    <reaction evidence="6">
        <text>1D-myo-inositol 1,4,5-trisphosphate + 2 ATP = 1D-myo-inositol 1,3,4,5,6-pentakisphosphate + 2 ADP + 2 H(+)</text>
        <dbReference type="Rhea" id="RHEA:32359"/>
        <dbReference type="ChEBI" id="CHEBI:15378"/>
        <dbReference type="ChEBI" id="CHEBI:30616"/>
        <dbReference type="ChEBI" id="CHEBI:57733"/>
        <dbReference type="ChEBI" id="CHEBI:203600"/>
        <dbReference type="ChEBI" id="CHEBI:456216"/>
        <dbReference type="EC" id="2.7.1.151"/>
    </reaction>
</comment>
<dbReference type="GO" id="GO:0008440">
    <property type="term" value="F:inositol-1,4,5-trisphosphate 3-kinase activity"/>
    <property type="evidence" value="ECO:0007669"/>
    <property type="project" value="TreeGrafter"/>
</dbReference>
<dbReference type="InterPro" id="IPR005522">
    <property type="entry name" value="IPK"/>
</dbReference>
<comment type="catalytic activity">
    <reaction evidence="7">
        <text>1D-myo-inositol 1,3,4,6-tetrakisphosphate + ATP = 1D-myo-inositol 1,3,4,5,6-pentakisphosphate + ADP + H(+)</text>
        <dbReference type="Rhea" id="RHEA:12717"/>
        <dbReference type="ChEBI" id="CHEBI:15378"/>
        <dbReference type="ChEBI" id="CHEBI:30616"/>
        <dbReference type="ChEBI" id="CHEBI:57660"/>
        <dbReference type="ChEBI" id="CHEBI:57733"/>
        <dbReference type="ChEBI" id="CHEBI:456216"/>
        <dbReference type="EC" id="2.7.1.140"/>
    </reaction>
</comment>
<evidence type="ECO:0000313" key="10">
    <source>
        <dbReference type="EMBL" id="JAB64258.1"/>
    </source>
</evidence>
<dbReference type="AlphaFoldDB" id="V5GVJ9"/>
<keyword evidence="2 8" id="KW-0808">Transferase</keyword>
<evidence type="ECO:0000256" key="1">
    <source>
        <dbReference type="ARBA" id="ARBA00007374"/>
    </source>
</evidence>
<keyword evidence="4 8" id="KW-0418">Kinase</keyword>
<reference evidence="10" key="1">
    <citation type="submission" date="2013-07" db="EMBL/GenBank/DDBJ databases">
        <title>Midgut Transcriptome Profiling of Anoplphora glabripennis, a Lignocellulose Degrading, Wood-Boring Cerambycid.</title>
        <authorList>
            <person name="Scully E.D."/>
            <person name="Hoover K."/>
            <person name="Carlson J.E."/>
            <person name="Tien M."/>
            <person name="Geib S.M."/>
        </authorList>
    </citation>
    <scope>NUCLEOTIDE SEQUENCE</scope>
</reference>
<evidence type="ECO:0000256" key="7">
    <source>
        <dbReference type="ARBA" id="ARBA00036525"/>
    </source>
</evidence>
<sequence>MGKSEIQSMPIHRPESNLICVPSTCKDLYITNLTNGIEEEAEENETDEVVPNEVEMLPSQVAGHMNDGKSAGMMRQNGLILKPIVKKEYGEREIWLYRKLDDTVDRSLIEFREFVPKFYGTKTVNFIGKDYECIVLEDLTKYYREPCIMDIKIGRRTWDPKATYEKIIAEETKYLECKRDLGFCIPGFQVYKLHNNQLVKFGKDFGKSLNKERAEDAIKAFLNAEGGIYCRSLIVQFLAAFWRIQHWVRNQRRLRLYSSSILLVYDARRLREHVKHIKVKSPLKLTRNKSLYRPISLAVLNNEAERIQTGHDETERAHPEADREEGVRREGDMVVQETRRHGR</sequence>
<dbReference type="PANTHER" id="PTHR12400:SF51">
    <property type="entry name" value="INOSITOL POLYPHOSPHATE MULTIKINASE"/>
    <property type="match status" value="1"/>
</dbReference>
<dbReference type="InterPro" id="IPR038286">
    <property type="entry name" value="IPK_sf"/>
</dbReference>
<evidence type="ECO:0000256" key="6">
    <source>
        <dbReference type="ARBA" id="ARBA00036164"/>
    </source>
</evidence>
<evidence type="ECO:0000256" key="5">
    <source>
        <dbReference type="ARBA" id="ARBA00022840"/>
    </source>
</evidence>
<accession>V5GVJ9</accession>
<feature type="region of interest" description="Disordered" evidence="9">
    <location>
        <begin position="308"/>
        <end position="343"/>
    </location>
</feature>
<dbReference type="GO" id="GO:0005634">
    <property type="term" value="C:nucleus"/>
    <property type="evidence" value="ECO:0007669"/>
    <property type="project" value="TreeGrafter"/>
</dbReference>